<dbReference type="InterPro" id="IPR008496">
    <property type="entry name" value="TMEM222/RTE1"/>
</dbReference>
<protein>
    <submittedName>
        <fullName evidence="1">Transmembrane protein 222b</fullName>
    </submittedName>
</protein>
<dbReference type="PANTHER" id="PTHR20921:SF0">
    <property type="entry name" value="TRANSMEMBRANE PROTEIN 222"/>
    <property type="match status" value="1"/>
</dbReference>
<dbReference type="Ensembl" id="ENSOMYT00000125898.1">
    <property type="protein sequence ID" value="ENSOMYP00000139401.1"/>
    <property type="gene ID" value="ENSOMYG00000008593.2"/>
</dbReference>
<dbReference type="Pfam" id="PF05608">
    <property type="entry name" value="RTE1"/>
    <property type="match status" value="1"/>
</dbReference>
<dbReference type="PANTHER" id="PTHR20921">
    <property type="entry name" value="TRANSMEMBRANE PROTEIN 222"/>
    <property type="match status" value="1"/>
</dbReference>
<evidence type="ECO:0000313" key="1">
    <source>
        <dbReference type="Ensembl" id="ENSOMYP00000139401.1"/>
    </source>
</evidence>
<reference evidence="1" key="1">
    <citation type="submission" date="2020-07" db="EMBL/GenBank/DDBJ databases">
        <title>A long reads based de novo assembly of the rainbow trout Arlee double haploid line genome.</title>
        <authorList>
            <person name="Gao G."/>
            <person name="Palti Y."/>
        </authorList>
    </citation>
    <scope>NUCLEOTIDE SEQUENCE [LARGE SCALE GENOMIC DNA]</scope>
</reference>
<evidence type="ECO:0000313" key="2">
    <source>
        <dbReference type="Proteomes" id="UP000694395"/>
    </source>
</evidence>
<reference evidence="1" key="2">
    <citation type="submission" date="2025-08" db="UniProtKB">
        <authorList>
            <consortium name="Ensembl"/>
        </authorList>
    </citation>
    <scope>IDENTIFICATION</scope>
</reference>
<keyword evidence="2" id="KW-1185">Reference proteome</keyword>
<dbReference type="Proteomes" id="UP000694395">
    <property type="component" value="Chromosome 32"/>
</dbReference>
<proteinExistence type="predicted"/>
<dbReference type="GeneTree" id="ENSGT00390000007371"/>
<reference evidence="1" key="3">
    <citation type="submission" date="2025-09" db="UniProtKB">
        <authorList>
            <consortium name="Ensembl"/>
        </authorList>
    </citation>
    <scope>IDENTIFICATION</scope>
</reference>
<accession>A0A8K9XYM6</accession>
<organism evidence="1 2">
    <name type="scientific">Oncorhynchus mykiss</name>
    <name type="common">Rainbow trout</name>
    <name type="synonym">Salmo gairdneri</name>
    <dbReference type="NCBI Taxonomy" id="8022"/>
    <lineage>
        <taxon>Eukaryota</taxon>
        <taxon>Metazoa</taxon>
        <taxon>Chordata</taxon>
        <taxon>Craniata</taxon>
        <taxon>Vertebrata</taxon>
        <taxon>Euteleostomi</taxon>
        <taxon>Actinopterygii</taxon>
        <taxon>Neopterygii</taxon>
        <taxon>Teleostei</taxon>
        <taxon>Protacanthopterygii</taxon>
        <taxon>Salmoniformes</taxon>
        <taxon>Salmonidae</taxon>
        <taxon>Salmoninae</taxon>
        <taxon>Oncorhynchus</taxon>
    </lineage>
</organism>
<dbReference type="AlphaFoldDB" id="A0A8K9XYM6"/>
<sequence length="81" mass="8933">MAGVVEIDTMKNYHIAFERIDPDTSRYPYCIVWTPIPVLSWLLPFIGHMGICTSSGIIRDFAGPYFVSDIPGGGMALALIL</sequence>
<name>A0A8K9XYM6_ONCMY</name>